<sequence>MDAIEQHSDVVAELREKLEGLRLEDDGTEEEVALDDQVCELKTQLEEYENVMERLLTAAGITRTALKTRKNGSGKDEESHGGPANDNTTIDQLEVLREALKVKTELLQLTEDKYEEFMVASYEVEKDLIHENETLKRLVNELQLEIACLQQSNERR</sequence>
<accession>A0AAD9GP50</accession>
<dbReference type="Proteomes" id="UP001259832">
    <property type="component" value="Unassembled WGS sequence"/>
</dbReference>
<protein>
    <submittedName>
        <fullName evidence="3">Uncharacterized protein</fullName>
    </submittedName>
</protein>
<feature type="coiled-coil region" evidence="1">
    <location>
        <begin position="93"/>
        <end position="152"/>
    </location>
</feature>
<proteinExistence type="predicted"/>
<keyword evidence="1" id="KW-0175">Coiled coil</keyword>
<evidence type="ECO:0000256" key="2">
    <source>
        <dbReference type="SAM" id="MobiDB-lite"/>
    </source>
</evidence>
<feature type="coiled-coil region" evidence="1">
    <location>
        <begin position="4"/>
        <end position="31"/>
    </location>
</feature>
<reference evidence="3" key="1">
    <citation type="submission" date="2023-08" db="EMBL/GenBank/DDBJ databases">
        <title>Reference Genome Resource for the Citrus Pathogen Phytophthora citrophthora.</title>
        <authorList>
            <person name="Moller H."/>
            <person name="Coetzee B."/>
            <person name="Rose L.J."/>
            <person name="Van Niekerk J.M."/>
        </authorList>
    </citation>
    <scope>NUCLEOTIDE SEQUENCE</scope>
    <source>
        <strain evidence="3">STE-U-9442</strain>
    </source>
</reference>
<dbReference type="EMBL" id="JASMQC010000009">
    <property type="protein sequence ID" value="KAK1942374.1"/>
    <property type="molecule type" value="Genomic_DNA"/>
</dbReference>
<gene>
    <name evidence="3" type="ORF">P3T76_005873</name>
</gene>
<feature type="region of interest" description="Disordered" evidence="2">
    <location>
        <begin position="66"/>
        <end position="90"/>
    </location>
</feature>
<name>A0AAD9GP50_9STRA</name>
<keyword evidence="4" id="KW-1185">Reference proteome</keyword>
<organism evidence="3 4">
    <name type="scientific">Phytophthora citrophthora</name>
    <dbReference type="NCBI Taxonomy" id="4793"/>
    <lineage>
        <taxon>Eukaryota</taxon>
        <taxon>Sar</taxon>
        <taxon>Stramenopiles</taxon>
        <taxon>Oomycota</taxon>
        <taxon>Peronosporomycetes</taxon>
        <taxon>Peronosporales</taxon>
        <taxon>Peronosporaceae</taxon>
        <taxon>Phytophthora</taxon>
    </lineage>
</organism>
<comment type="caution">
    <text evidence="3">The sequence shown here is derived from an EMBL/GenBank/DDBJ whole genome shotgun (WGS) entry which is preliminary data.</text>
</comment>
<evidence type="ECO:0000313" key="3">
    <source>
        <dbReference type="EMBL" id="KAK1942374.1"/>
    </source>
</evidence>
<evidence type="ECO:0000256" key="1">
    <source>
        <dbReference type="SAM" id="Coils"/>
    </source>
</evidence>
<evidence type="ECO:0000313" key="4">
    <source>
        <dbReference type="Proteomes" id="UP001259832"/>
    </source>
</evidence>
<dbReference type="AlphaFoldDB" id="A0AAD9GP50"/>